<proteinExistence type="predicted"/>
<dbReference type="KEGG" id="pcm:AY601_0423"/>
<dbReference type="OrthoDB" id="6397760at2"/>
<dbReference type="Pfam" id="PF14684">
    <property type="entry name" value="Tricorn_C1"/>
    <property type="match status" value="1"/>
</dbReference>
<feature type="signal peptide" evidence="1">
    <location>
        <begin position="1"/>
        <end position="19"/>
    </location>
</feature>
<sequence precursor="true">MINFNFTICVLLMALGASAQQNPENQFKNTSWVQQGYGRCLKIEDSTYTYYNTNNMNCKALAEGKMSGRFTIVSLDKNELILNPGGIVNYIFKRVDSLPPMCTHPDSAAASYEENFKVFWETFNDNYAFFRERNINWKQVYEDYLPRVKKISSEKELADILREIVKKIGDGHIRLEVPDELKTKVAVAAPVIRRKKDDIVKAIQERYLVDKHTYNNGVINWGKLKSTKIGYLMIKDMNNFSAYVSPADKYQPDFAKKYDQVKDSRLPLMQFEDEINGVDQIMKKILADIGQSDSIVIDLRFNGGGLETVALRLLSYFVGESKHVLSVEARTDQGNTAKQKYILQPANSAYKGKVCILLSGQTASAAEIFALAAQHYPNIRTMGTRTAGIFSEILWKELPNGWEFSLSNEIYTDSNGKTYEGTGVPVINELNYSRNRLDFYNSFYSGDGFTDKAMDQIRQVD</sequence>
<feature type="domain" description="Tail specific protease" evidence="2">
    <location>
        <begin position="237"/>
        <end position="431"/>
    </location>
</feature>
<dbReference type="SUPFAM" id="SSF52096">
    <property type="entry name" value="ClpP/crotonase"/>
    <property type="match status" value="1"/>
</dbReference>
<evidence type="ECO:0000313" key="4">
    <source>
        <dbReference type="Proteomes" id="UP000071561"/>
    </source>
</evidence>
<keyword evidence="3" id="KW-0378">Hydrolase</keyword>
<gene>
    <name evidence="3" type="ORF">AY601_0423</name>
</gene>
<evidence type="ECO:0000313" key="3">
    <source>
        <dbReference type="EMBL" id="AMP97382.1"/>
    </source>
</evidence>
<reference evidence="3 4" key="1">
    <citation type="submission" date="2016-03" db="EMBL/GenBank/DDBJ databases">
        <title>Complete genome sequence of Pedobacter cryoconitis PAMC 27485.</title>
        <authorList>
            <person name="Lee J."/>
            <person name="Kim O.-S."/>
        </authorList>
    </citation>
    <scope>NUCLEOTIDE SEQUENCE [LARGE SCALE GENOMIC DNA]</scope>
    <source>
        <strain evidence="3 4">PAMC 27485</strain>
    </source>
</reference>
<keyword evidence="4" id="KW-1185">Reference proteome</keyword>
<dbReference type="AlphaFoldDB" id="A0A127V7L8"/>
<dbReference type="Proteomes" id="UP000071561">
    <property type="component" value="Chromosome"/>
</dbReference>
<dbReference type="InterPro" id="IPR005151">
    <property type="entry name" value="Tail-specific_protease"/>
</dbReference>
<dbReference type="Gene3D" id="3.30.750.44">
    <property type="match status" value="1"/>
</dbReference>
<evidence type="ECO:0000259" key="2">
    <source>
        <dbReference type="SMART" id="SM00245"/>
    </source>
</evidence>
<dbReference type="InterPro" id="IPR028204">
    <property type="entry name" value="Tricorn_C1"/>
</dbReference>
<name>A0A127V7L8_9SPHI</name>
<dbReference type="Pfam" id="PF03572">
    <property type="entry name" value="Peptidase_S41"/>
    <property type="match status" value="1"/>
</dbReference>
<protein>
    <submittedName>
        <fullName evidence="3">Periplasmic protease</fullName>
    </submittedName>
</protein>
<feature type="chain" id="PRO_5007280155" evidence="1">
    <location>
        <begin position="20"/>
        <end position="461"/>
    </location>
</feature>
<dbReference type="InterPro" id="IPR029045">
    <property type="entry name" value="ClpP/crotonase-like_dom_sf"/>
</dbReference>
<dbReference type="PANTHER" id="PTHR11261">
    <property type="entry name" value="INTERPHOTORECEPTOR RETINOID-BINDING PROTEIN"/>
    <property type="match status" value="1"/>
</dbReference>
<evidence type="ECO:0000256" key="1">
    <source>
        <dbReference type="SAM" id="SignalP"/>
    </source>
</evidence>
<keyword evidence="3" id="KW-0645">Protease</keyword>
<dbReference type="CDD" id="cd07563">
    <property type="entry name" value="Peptidase_S41_IRBP"/>
    <property type="match status" value="1"/>
</dbReference>
<dbReference type="PATRIC" id="fig|188932.3.peg.431"/>
<dbReference type="Gene3D" id="3.90.226.10">
    <property type="entry name" value="2-enoyl-CoA Hydratase, Chain A, domain 1"/>
    <property type="match status" value="1"/>
</dbReference>
<dbReference type="GO" id="GO:0008236">
    <property type="term" value="F:serine-type peptidase activity"/>
    <property type="evidence" value="ECO:0007669"/>
    <property type="project" value="InterPro"/>
</dbReference>
<organism evidence="3 4">
    <name type="scientific">Pedobacter cryoconitis</name>
    <dbReference type="NCBI Taxonomy" id="188932"/>
    <lineage>
        <taxon>Bacteria</taxon>
        <taxon>Pseudomonadati</taxon>
        <taxon>Bacteroidota</taxon>
        <taxon>Sphingobacteriia</taxon>
        <taxon>Sphingobacteriales</taxon>
        <taxon>Sphingobacteriaceae</taxon>
        <taxon>Pedobacter</taxon>
    </lineage>
</organism>
<dbReference type="EMBL" id="CP014504">
    <property type="protein sequence ID" value="AMP97382.1"/>
    <property type="molecule type" value="Genomic_DNA"/>
</dbReference>
<dbReference type="SMART" id="SM00245">
    <property type="entry name" value="TSPc"/>
    <property type="match status" value="1"/>
</dbReference>
<keyword evidence="1" id="KW-0732">Signal</keyword>
<dbReference type="RefSeq" id="WP_084359029.1">
    <property type="nucleotide sequence ID" value="NZ_CP014504.1"/>
</dbReference>
<accession>A0A127V7L8</accession>
<dbReference type="GO" id="GO:0006508">
    <property type="term" value="P:proteolysis"/>
    <property type="evidence" value="ECO:0007669"/>
    <property type="project" value="UniProtKB-KW"/>
</dbReference>
<dbReference type="PANTHER" id="PTHR11261:SF3">
    <property type="entry name" value="RETINOL-BINDING PROTEIN 3"/>
    <property type="match status" value="1"/>
</dbReference>